<gene>
    <name evidence="9" type="ORF">BJY14_004839</name>
</gene>
<evidence type="ECO:0000256" key="1">
    <source>
        <dbReference type="ARBA" id="ARBA00010617"/>
    </source>
</evidence>
<reference evidence="9 10" key="1">
    <citation type="submission" date="2020-07" db="EMBL/GenBank/DDBJ databases">
        <title>Sequencing the genomes of 1000 actinobacteria strains.</title>
        <authorList>
            <person name="Klenk H.-P."/>
        </authorList>
    </citation>
    <scope>NUCLEOTIDE SEQUENCE [LARGE SCALE GENOMIC DNA]</scope>
    <source>
        <strain evidence="9 10">DSM 40398</strain>
    </source>
</reference>
<dbReference type="GO" id="GO:0004497">
    <property type="term" value="F:monooxygenase activity"/>
    <property type="evidence" value="ECO:0007669"/>
    <property type="project" value="UniProtKB-KW"/>
</dbReference>
<dbReference type="PROSITE" id="PS00086">
    <property type="entry name" value="CYTOCHROME_P450"/>
    <property type="match status" value="1"/>
</dbReference>
<dbReference type="InterPro" id="IPR050196">
    <property type="entry name" value="Cytochrome_P450_Monoox"/>
</dbReference>
<dbReference type="CDD" id="cd11049">
    <property type="entry name" value="CYP170A1-like"/>
    <property type="match status" value="1"/>
</dbReference>
<evidence type="ECO:0000256" key="4">
    <source>
        <dbReference type="ARBA" id="ARBA00023002"/>
    </source>
</evidence>
<dbReference type="PANTHER" id="PTHR24291">
    <property type="entry name" value="CYTOCHROME P450 FAMILY 4"/>
    <property type="match status" value="1"/>
</dbReference>
<dbReference type="GO" id="GO:0005506">
    <property type="term" value="F:iron ion binding"/>
    <property type="evidence" value="ECO:0007669"/>
    <property type="project" value="InterPro"/>
</dbReference>
<keyword evidence="3 7" id="KW-0479">Metal-binding</keyword>
<keyword evidence="5 7" id="KW-0408">Iron</keyword>
<dbReference type="GO" id="GO:0020037">
    <property type="term" value="F:heme binding"/>
    <property type="evidence" value="ECO:0007669"/>
    <property type="project" value="InterPro"/>
</dbReference>
<evidence type="ECO:0000256" key="3">
    <source>
        <dbReference type="ARBA" id="ARBA00022723"/>
    </source>
</evidence>
<dbReference type="AlphaFoldDB" id="A0A7Y9EJT7"/>
<dbReference type="InterPro" id="IPR036396">
    <property type="entry name" value="Cyt_P450_sf"/>
</dbReference>
<dbReference type="Gene3D" id="1.10.630.10">
    <property type="entry name" value="Cytochrome P450"/>
    <property type="match status" value="1"/>
</dbReference>
<dbReference type="PRINTS" id="PR00463">
    <property type="entry name" value="EP450I"/>
</dbReference>
<dbReference type="Proteomes" id="UP000529783">
    <property type="component" value="Unassembled WGS sequence"/>
</dbReference>
<dbReference type="SUPFAM" id="SSF48264">
    <property type="entry name" value="Cytochrome P450"/>
    <property type="match status" value="1"/>
</dbReference>
<dbReference type="InterPro" id="IPR002401">
    <property type="entry name" value="Cyt_P450_E_grp-I"/>
</dbReference>
<dbReference type="InterPro" id="IPR017972">
    <property type="entry name" value="Cyt_P450_CS"/>
</dbReference>
<evidence type="ECO:0000256" key="2">
    <source>
        <dbReference type="ARBA" id="ARBA00022617"/>
    </source>
</evidence>
<evidence type="ECO:0000313" key="9">
    <source>
        <dbReference type="EMBL" id="NYD48856.1"/>
    </source>
</evidence>
<comment type="caution">
    <text evidence="9">The sequence shown here is derived from an EMBL/GenBank/DDBJ whole genome shotgun (WGS) entry which is preliminary data.</text>
</comment>
<name>A0A7Y9EJT7_9ACTN</name>
<protein>
    <submittedName>
        <fullName evidence="9">Cytochrome P450</fullName>
    </submittedName>
</protein>
<dbReference type="PRINTS" id="PR00385">
    <property type="entry name" value="P450"/>
</dbReference>
<dbReference type="GO" id="GO:0016705">
    <property type="term" value="F:oxidoreductase activity, acting on paired donors, with incorporation or reduction of molecular oxygen"/>
    <property type="evidence" value="ECO:0007669"/>
    <property type="project" value="InterPro"/>
</dbReference>
<evidence type="ECO:0000256" key="8">
    <source>
        <dbReference type="RuleBase" id="RU000461"/>
    </source>
</evidence>
<keyword evidence="4 8" id="KW-0560">Oxidoreductase</keyword>
<dbReference type="Pfam" id="PF00067">
    <property type="entry name" value="p450"/>
    <property type="match status" value="1"/>
</dbReference>
<keyword evidence="6 8" id="KW-0503">Monooxygenase</keyword>
<organism evidence="9 10">
    <name type="scientific">Actinomadura luteofluorescens</name>
    <dbReference type="NCBI Taxonomy" id="46163"/>
    <lineage>
        <taxon>Bacteria</taxon>
        <taxon>Bacillati</taxon>
        <taxon>Actinomycetota</taxon>
        <taxon>Actinomycetes</taxon>
        <taxon>Streptosporangiales</taxon>
        <taxon>Thermomonosporaceae</taxon>
        <taxon>Actinomadura</taxon>
    </lineage>
</organism>
<proteinExistence type="inferred from homology"/>
<keyword evidence="10" id="KW-1185">Reference proteome</keyword>
<dbReference type="InterPro" id="IPR001128">
    <property type="entry name" value="Cyt_P450"/>
</dbReference>
<evidence type="ECO:0000313" key="10">
    <source>
        <dbReference type="Proteomes" id="UP000529783"/>
    </source>
</evidence>
<sequence>MRDPLAFMESLRPHGDVVRVFIGRLPVYVVTSSSLVHHLLVAEAGNVEKGKLFDRVRPLIGNGVFTSNGAFHMRQRRLLQPAFHRDRIAGYTRIMSEETARRAGEWQPRQVLDVQRELFDLTLKIIAATLFATDHAREVVAEFQRNFPRIVAGIGWRTVAPTPLVERLPVPANRRFDEATRGLRRAVLETIARYRADGRDHGDILSMLLAAKDERTGEGMSDEEIHDEVIALLVGGTESTALTLSWLFYELGRHPELEARLHAEIRTVLGDRQIGFEDVGEMTFVRALITETLRLHHPIWIVMRRARSPIELGGVRIPQGAEIVFSPHTQQLDPDLFPEPHRFEPGRWLSSSAPVPRESFLPFGAGRRVCLGDAFAWTEMTVTVTTIAAHWSLTAAPGSRVRPLALATVYPRDLRMVLDPRP</sequence>
<feature type="binding site" description="axial binding residue" evidence="7">
    <location>
        <position position="370"/>
    </location>
    <ligand>
        <name>heme</name>
        <dbReference type="ChEBI" id="CHEBI:30413"/>
    </ligand>
    <ligandPart>
        <name>Fe</name>
        <dbReference type="ChEBI" id="CHEBI:18248"/>
    </ligandPart>
</feature>
<accession>A0A7Y9EJT7</accession>
<evidence type="ECO:0000256" key="7">
    <source>
        <dbReference type="PIRSR" id="PIRSR602401-1"/>
    </source>
</evidence>
<dbReference type="PANTHER" id="PTHR24291:SF50">
    <property type="entry name" value="BIFUNCTIONAL ALBAFLAVENONE MONOOXYGENASE_TERPENE SYNTHASE"/>
    <property type="match status" value="1"/>
</dbReference>
<evidence type="ECO:0000256" key="5">
    <source>
        <dbReference type="ARBA" id="ARBA00023004"/>
    </source>
</evidence>
<comment type="cofactor">
    <cofactor evidence="7">
        <name>heme</name>
        <dbReference type="ChEBI" id="CHEBI:30413"/>
    </cofactor>
</comment>
<dbReference type="EMBL" id="JACCBA010000001">
    <property type="protein sequence ID" value="NYD48856.1"/>
    <property type="molecule type" value="Genomic_DNA"/>
</dbReference>
<comment type="similarity">
    <text evidence="1 8">Belongs to the cytochrome P450 family.</text>
</comment>
<keyword evidence="2 7" id="KW-0349">Heme</keyword>
<evidence type="ECO:0000256" key="6">
    <source>
        <dbReference type="ARBA" id="ARBA00023033"/>
    </source>
</evidence>